<gene>
    <name evidence="1" type="ORF">LCGC14_3053750</name>
</gene>
<dbReference type="AlphaFoldDB" id="A0A0F8WKX0"/>
<proteinExistence type="predicted"/>
<accession>A0A0F8WKX0</accession>
<evidence type="ECO:0000313" key="1">
    <source>
        <dbReference type="EMBL" id="KKK57507.1"/>
    </source>
</evidence>
<sequence>CEGCGHYVRMKEEYAYCEHCMSRLERGVDLSGRRILMEMQHITINGEDRKMVRSEGEIEQMHEIIDLITEGKKVDALRRVRVMLSSPCGREHSQLYAAKLVVDMVLQAWNEKN</sequence>
<feature type="non-terminal residue" evidence="1">
    <location>
        <position position="1"/>
    </location>
</feature>
<comment type="caution">
    <text evidence="1">The sequence shown here is derived from an EMBL/GenBank/DDBJ whole genome shotgun (WGS) entry which is preliminary data.</text>
</comment>
<name>A0A0F8WKX0_9ZZZZ</name>
<organism evidence="1">
    <name type="scientific">marine sediment metagenome</name>
    <dbReference type="NCBI Taxonomy" id="412755"/>
    <lineage>
        <taxon>unclassified sequences</taxon>
        <taxon>metagenomes</taxon>
        <taxon>ecological metagenomes</taxon>
    </lineage>
</organism>
<dbReference type="EMBL" id="LAZR01064444">
    <property type="protein sequence ID" value="KKK57507.1"/>
    <property type="molecule type" value="Genomic_DNA"/>
</dbReference>
<reference evidence="1" key="1">
    <citation type="journal article" date="2015" name="Nature">
        <title>Complex archaea that bridge the gap between prokaryotes and eukaryotes.</title>
        <authorList>
            <person name="Spang A."/>
            <person name="Saw J.H."/>
            <person name="Jorgensen S.L."/>
            <person name="Zaremba-Niedzwiedzka K."/>
            <person name="Martijn J."/>
            <person name="Lind A.E."/>
            <person name="van Eijk R."/>
            <person name="Schleper C."/>
            <person name="Guy L."/>
            <person name="Ettema T.J."/>
        </authorList>
    </citation>
    <scope>NUCLEOTIDE SEQUENCE</scope>
</reference>
<protein>
    <submittedName>
        <fullName evidence="1">Uncharacterized protein</fullName>
    </submittedName>
</protein>